<proteinExistence type="predicted"/>
<evidence type="ECO:0000313" key="1">
    <source>
        <dbReference type="EMBL" id="OBR95493.1"/>
    </source>
</evidence>
<dbReference type="AlphaFoldDB" id="A0A1A6AZM9"/>
<gene>
    <name evidence="1" type="ORF">CLRAG_08850</name>
</gene>
<evidence type="ECO:0000313" key="2">
    <source>
        <dbReference type="Proteomes" id="UP000093954"/>
    </source>
</evidence>
<name>A0A1A6AZM9_9CLOT</name>
<comment type="caution">
    <text evidence="1">The sequence shown here is derived from an EMBL/GenBank/DDBJ whole genome shotgun (WGS) entry which is preliminary data.</text>
</comment>
<reference evidence="1 2" key="1">
    <citation type="journal article" date="2012" name="Front. Microbiol.">
        <title>Draft Genome Sequence of the Virulent Strain 01-B526 of the Fish Pathogen Aeromonas salmonicida.</title>
        <authorList>
            <person name="Charette S.J."/>
            <person name="Brochu F."/>
            <person name="Boyle B."/>
            <person name="Filion G."/>
            <person name="Tanaka K.H."/>
            <person name="Derome N."/>
        </authorList>
    </citation>
    <scope>NUCLEOTIDE SEQUENCE [LARGE SCALE GENOMIC DNA]</scope>
    <source>
        <strain evidence="1 2">P11</strain>
    </source>
</reference>
<dbReference type="Proteomes" id="UP000093954">
    <property type="component" value="Unassembled WGS sequence"/>
</dbReference>
<organism evidence="1 2">
    <name type="scientific">Clostridium ragsdalei P11</name>
    <dbReference type="NCBI Taxonomy" id="1353534"/>
    <lineage>
        <taxon>Bacteria</taxon>
        <taxon>Bacillati</taxon>
        <taxon>Bacillota</taxon>
        <taxon>Clostridia</taxon>
        <taxon>Eubacteriales</taxon>
        <taxon>Clostridiaceae</taxon>
        <taxon>Clostridium</taxon>
    </lineage>
</organism>
<dbReference type="EMBL" id="LROS01000009">
    <property type="protein sequence ID" value="OBR95493.1"/>
    <property type="molecule type" value="Genomic_DNA"/>
</dbReference>
<accession>A0A1A6AZM9</accession>
<dbReference type="PATRIC" id="fig|1353534.3.peg.897"/>
<keyword evidence="2" id="KW-1185">Reference proteome</keyword>
<sequence>MDYRINEKISVSNLADLRQSVGWNRMECELENPNLQDFHTIACYNNLQL</sequence>
<protein>
    <submittedName>
        <fullName evidence="1">Uncharacterized protein</fullName>
    </submittedName>
</protein>
<dbReference type="RefSeq" id="WP_154104936.1">
    <property type="nucleotide sequence ID" value="NZ_LROS01000009.1"/>
</dbReference>